<dbReference type="PANTHER" id="PTHR27001:SF931">
    <property type="entry name" value="OS11G0664100 PROTEIN"/>
    <property type="match status" value="1"/>
</dbReference>
<reference evidence="4" key="1">
    <citation type="submission" date="2023-08" db="EMBL/GenBank/DDBJ databases">
        <authorList>
            <person name="Audoor S."/>
            <person name="Bilcke G."/>
        </authorList>
    </citation>
    <scope>NUCLEOTIDE SEQUENCE</scope>
</reference>
<dbReference type="PROSITE" id="PS50011">
    <property type="entry name" value="PROTEIN_KINASE_DOM"/>
    <property type="match status" value="1"/>
</dbReference>
<dbReference type="GO" id="GO:0004672">
    <property type="term" value="F:protein kinase activity"/>
    <property type="evidence" value="ECO:0007669"/>
    <property type="project" value="InterPro"/>
</dbReference>
<feature type="domain" description="Protein kinase" evidence="3">
    <location>
        <begin position="200"/>
        <end position="481"/>
    </location>
</feature>
<comment type="caution">
    <text evidence="4">The sequence shown here is derived from an EMBL/GenBank/DDBJ whole genome shotgun (WGS) entry which is preliminary data.</text>
</comment>
<organism evidence="4 5">
    <name type="scientific">Cylindrotheca closterium</name>
    <dbReference type="NCBI Taxonomy" id="2856"/>
    <lineage>
        <taxon>Eukaryota</taxon>
        <taxon>Sar</taxon>
        <taxon>Stramenopiles</taxon>
        <taxon>Ochrophyta</taxon>
        <taxon>Bacillariophyta</taxon>
        <taxon>Bacillariophyceae</taxon>
        <taxon>Bacillariophycidae</taxon>
        <taxon>Bacillariales</taxon>
        <taxon>Bacillariaceae</taxon>
        <taxon>Cylindrotheca</taxon>
    </lineage>
</organism>
<dbReference type="Gene3D" id="1.10.510.10">
    <property type="entry name" value="Transferase(Phosphotransferase) domain 1"/>
    <property type="match status" value="1"/>
</dbReference>
<dbReference type="AlphaFoldDB" id="A0AAD2JP33"/>
<name>A0AAD2JP33_9STRA</name>
<evidence type="ECO:0000259" key="3">
    <source>
        <dbReference type="PROSITE" id="PS50011"/>
    </source>
</evidence>
<evidence type="ECO:0000313" key="5">
    <source>
        <dbReference type="Proteomes" id="UP001295423"/>
    </source>
</evidence>
<keyword evidence="5" id="KW-1185">Reference proteome</keyword>
<dbReference type="SUPFAM" id="SSF56112">
    <property type="entry name" value="Protein kinase-like (PK-like)"/>
    <property type="match status" value="1"/>
</dbReference>
<protein>
    <recommendedName>
        <fullName evidence="3">Protein kinase domain-containing protein</fullName>
    </recommendedName>
</protein>
<proteinExistence type="predicted"/>
<dbReference type="EMBL" id="CAKOGP040002402">
    <property type="protein sequence ID" value="CAJ1968768.1"/>
    <property type="molecule type" value="Genomic_DNA"/>
</dbReference>
<evidence type="ECO:0000256" key="1">
    <source>
        <dbReference type="ARBA" id="ARBA00022741"/>
    </source>
</evidence>
<evidence type="ECO:0000313" key="4">
    <source>
        <dbReference type="EMBL" id="CAJ1968768.1"/>
    </source>
</evidence>
<dbReference type="Proteomes" id="UP001295423">
    <property type="component" value="Unassembled WGS sequence"/>
</dbReference>
<dbReference type="Pfam" id="PF00069">
    <property type="entry name" value="Pkinase"/>
    <property type="match status" value="1"/>
</dbReference>
<sequence>MRNEVHQPIPVDLVIRRRDYTEKAERDADPVDSAALEWCASDQEKGKRFFSSRDERPRPMYNQHSLVRNTVKMTILLLCLHAAASLASSTLSSHEAMKRNLIVADNRIQDTTNFRQPRILQIDSDLHTIQNLDQHEYITSSHEVHVSKRERRTKERLNNSKKYDRHSLRDPIREGDCEAMHAYQETSFPSCNLMHEVNMVQQMEVLTEGGFNTVYKMTDIDETTHIVKILESDKDFTDRNFDRVRRDSVIMERASGSDYVVDIYSYCGFSQVVEYGRHGNLDDMLDGTYGDLSQSQKLQIATQVAQALADVHDLDDTGISSMSHGDFLATQYILIDGHFKLNDFNRGRFIRWNSKLQEPCTYRIGYNDKKFRSPEEYKYIPETAAIDVWALGSIFVEIVSGQSAWHGYKDEAAQQEIVNGKLPPFQQYIQTPSDPINQVLLKAIEMCYIYDAKDRPKAGVVLEYLKKEAKRLGVEWNKPFVNNRGLVVGNAKIER</sequence>
<keyword evidence="2" id="KW-0067">ATP-binding</keyword>
<dbReference type="GO" id="GO:0005524">
    <property type="term" value="F:ATP binding"/>
    <property type="evidence" value="ECO:0007669"/>
    <property type="project" value="UniProtKB-KW"/>
</dbReference>
<accession>A0AAD2JP33</accession>
<dbReference type="InterPro" id="IPR000719">
    <property type="entry name" value="Prot_kinase_dom"/>
</dbReference>
<dbReference type="PANTHER" id="PTHR27001">
    <property type="entry name" value="OS01G0253100 PROTEIN"/>
    <property type="match status" value="1"/>
</dbReference>
<evidence type="ECO:0000256" key="2">
    <source>
        <dbReference type="ARBA" id="ARBA00022840"/>
    </source>
</evidence>
<gene>
    <name evidence="4" type="ORF">CYCCA115_LOCUS23393</name>
</gene>
<dbReference type="GO" id="GO:0005886">
    <property type="term" value="C:plasma membrane"/>
    <property type="evidence" value="ECO:0007669"/>
    <property type="project" value="TreeGrafter"/>
</dbReference>
<keyword evidence="1" id="KW-0547">Nucleotide-binding</keyword>
<dbReference type="InterPro" id="IPR011009">
    <property type="entry name" value="Kinase-like_dom_sf"/>
</dbReference>